<keyword evidence="5" id="KW-0472">Membrane</keyword>
<evidence type="ECO:0000256" key="6">
    <source>
        <dbReference type="RuleBase" id="RU363053"/>
    </source>
</evidence>
<sequence>MAALSIARAYQYSFHTRPNVTLAFTGGSLNALADFVAQVTQNVTRTELEPYCPYDYARTARFFCFGLTISPVMGRWNTFLEARFPLKHFLHPKKISVSALGKRVACDQLVMAPFGLCYFLGFMGVTEGRTTTQITEKFTDLFGTALIANWKVWPIAQLINFRYMPLPYRVPFTQSCGVLWTLYLSLLNSREDVKQDQKSS</sequence>
<dbReference type="GO" id="GO:0005739">
    <property type="term" value="C:mitochondrion"/>
    <property type="evidence" value="ECO:0007669"/>
    <property type="project" value="TreeGrafter"/>
</dbReference>
<dbReference type="Pfam" id="PF04117">
    <property type="entry name" value="Mpv17_PMP22"/>
    <property type="match status" value="1"/>
</dbReference>
<accession>A0A8H7FBF9</accession>
<evidence type="ECO:0000256" key="5">
    <source>
        <dbReference type="ARBA" id="ARBA00023136"/>
    </source>
</evidence>
<keyword evidence="3" id="KW-0812">Transmembrane</keyword>
<evidence type="ECO:0000256" key="3">
    <source>
        <dbReference type="ARBA" id="ARBA00022692"/>
    </source>
</evidence>
<dbReference type="Proteomes" id="UP000629468">
    <property type="component" value="Unassembled WGS sequence"/>
</dbReference>
<keyword evidence="4" id="KW-1133">Transmembrane helix</keyword>
<name>A0A8H7FBF9_AGABI</name>
<evidence type="ECO:0000256" key="1">
    <source>
        <dbReference type="ARBA" id="ARBA00004141"/>
    </source>
</evidence>
<evidence type="ECO:0000313" key="8">
    <source>
        <dbReference type="Proteomes" id="UP000629468"/>
    </source>
</evidence>
<dbReference type="EMBL" id="JABXXO010000001">
    <property type="protein sequence ID" value="KAF7784753.1"/>
    <property type="molecule type" value="Genomic_DNA"/>
</dbReference>
<proteinExistence type="inferred from homology"/>
<protein>
    <submittedName>
        <fullName evidence="7">Uncharacterized protein</fullName>
    </submittedName>
</protein>
<dbReference type="GO" id="GO:0016020">
    <property type="term" value="C:membrane"/>
    <property type="evidence" value="ECO:0007669"/>
    <property type="project" value="UniProtKB-SubCell"/>
</dbReference>
<organism evidence="7 8">
    <name type="scientific">Agaricus bisporus var. burnettii</name>
    <dbReference type="NCBI Taxonomy" id="192524"/>
    <lineage>
        <taxon>Eukaryota</taxon>
        <taxon>Fungi</taxon>
        <taxon>Dikarya</taxon>
        <taxon>Basidiomycota</taxon>
        <taxon>Agaricomycotina</taxon>
        <taxon>Agaricomycetes</taxon>
        <taxon>Agaricomycetidae</taxon>
        <taxon>Agaricales</taxon>
        <taxon>Agaricineae</taxon>
        <taxon>Agaricaceae</taxon>
        <taxon>Agaricus</taxon>
    </lineage>
</organism>
<comment type="caution">
    <text evidence="7">The sequence shown here is derived from an EMBL/GenBank/DDBJ whole genome shotgun (WGS) entry which is preliminary data.</text>
</comment>
<dbReference type="AlphaFoldDB" id="A0A8H7FBF9"/>
<evidence type="ECO:0000256" key="4">
    <source>
        <dbReference type="ARBA" id="ARBA00022989"/>
    </source>
</evidence>
<dbReference type="InterPro" id="IPR007248">
    <property type="entry name" value="Mpv17_PMP22"/>
</dbReference>
<dbReference type="PANTHER" id="PTHR11266:SF50">
    <property type="entry name" value="VACUOLAR MEMBRANE PROTEIN YOR292C"/>
    <property type="match status" value="1"/>
</dbReference>
<dbReference type="PANTHER" id="PTHR11266">
    <property type="entry name" value="PEROXISOMAL MEMBRANE PROTEIN 2, PXMP2 MPV17"/>
    <property type="match status" value="1"/>
</dbReference>
<comment type="subcellular location">
    <subcellularLocation>
        <location evidence="1">Membrane</location>
        <topology evidence="1">Multi-pass membrane protein</topology>
    </subcellularLocation>
</comment>
<gene>
    <name evidence="7" type="ORF">Agabi119p4_918</name>
</gene>
<reference evidence="7 8" key="1">
    <citation type="journal article" name="Sci. Rep.">
        <title>Telomere-to-telomere assembled and centromere annotated genomes of the two main subspecies of the button mushroom Agaricus bisporus reveal especially polymorphic chromosome ends.</title>
        <authorList>
            <person name="Sonnenberg A.S.M."/>
            <person name="Sedaghat-Telgerd N."/>
            <person name="Lavrijssen B."/>
            <person name="Ohm R.A."/>
            <person name="Hendrickx P.M."/>
            <person name="Scholtmeijer K."/>
            <person name="Baars J.J.P."/>
            <person name="van Peer A."/>
        </authorList>
    </citation>
    <scope>NUCLEOTIDE SEQUENCE [LARGE SCALE GENOMIC DNA]</scope>
    <source>
        <strain evidence="7 8">H119_p4</strain>
    </source>
</reference>
<evidence type="ECO:0000256" key="2">
    <source>
        <dbReference type="ARBA" id="ARBA00006824"/>
    </source>
</evidence>
<comment type="similarity">
    <text evidence="2 6">Belongs to the peroxisomal membrane protein PXMP2/4 family.</text>
</comment>
<evidence type="ECO:0000313" key="7">
    <source>
        <dbReference type="EMBL" id="KAF7784753.1"/>
    </source>
</evidence>